<dbReference type="Pfam" id="PF00986">
    <property type="entry name" value="DNA_gyraseB_C"/>
    <property type="match status" value="1"/>
</dbReference>
<dbReference type="SUPFAM" id="SSF56719">
    <property type="entry name" value="Type II DNA topoisomerase"/>
    <property type="match status" value="1"/>
</dbReference>
<comment type="catalytic activity">
    <reaction evidence="1 10">
        <text>ATP-dependent breakage, passage and rejoining of double-stranded DNA.</text>
        <dbReference type="EC" id="5.6.2.2"/>
    </reaction>
</comment>
<dbReference type="Gene3D" id="3.30.565.10">
    <property type="entry name" value="Histidine kinase-like ATPase, C-terminal domain"/>
    <property type="match status" value="1"/>
</dbReference>
<keyword evidence="9 10" id="KW-0413">Isomerase</keyword>
<dbReference type="EMBL" id="BAABCW010000001">
    <property type="protein sequence ID" value="GAA4108211.1"/>
    <property type="molecule type" value="Genomic_DNA"/>
</dbReference>
<evidence type="ECO:0000313" key="12">
    <source>
        <dbReference type="EMBL" id="GAA4108211.1"/>
    </source>
</evidence>
<evidence type="ECO:0000256" key="10">
    <source>
        <dbReference type="HAMAP-Rule" id="MF_01898"/>
    </source>
</evidence>
<dbReference type="PRINTS" id="PR01159">
    <property type="entry name" value="DNAGYRASEB"/>
</dbReference>
<dbReference type="InterPro" id="IPR013506">
    <property type="entry name" value="Topo_IIA_bsu_dom2"/>
</dbReference>
<gene>
    <name evidence="10 12" type="primary">gyrB</name>
    <name evidence="12" type="ORF">GCM10022393_04070</name>
</gene>
<dbReference type="EC" id="5.6.2.2" evidence="10"/>
<evidence type="ECO:0000256" key="1">
    <source>
        <dbReference type="ARBA" id="ARBA00000185"/>
    </source>
</evidence>
<dbReference type="InterPro" id="IPR002288">
    <property type="entry name" value="DNA_gyrase_B_C"/>
</dbReference>
<evidence type="ECO:0000256" key="7">
    <source>
        <dbReference type="ARBA" id="ARBA00023029"/>
    </source>
</evidence>
<dbReference type="Pfam" id="PF01751">
    <property type="entry name" value="Toprim"/>
    <property type="match status" value="1"/>
</dbReference>
<evidence type="ECO:0000256" key="2">
    <source>
        <dbReference type="ARBA" id="ARBA00010708"/>
    </source>
</evidence>
<dbReference type="Gene3D" id="3.40.50.670">
    <property type="match status" value="1"/>
</dbReference>
<keyword evidence="3 10" id="KW-0479">Metal-binding</keyword>
<dbReference type="Pfam" id="PF00204">
    <property type="entry name" value="DNA_gyraseB"/>
    <property type="match status" value="1"/>
</dbReference>
<keyword evidence="10" id="KW-0963">Cytoplasm</keyword>
<protein>
    <recommendedName>
        <fullName evidence="10">DNA gyrase subunit B</fullName>
        <ecNumber evidence="10">5.6.2.2</ecNumber>
    </recommendedName>
</protein>
<dbReference type="NCBIfam" id="NF004189">
    <property type="entry name" value="PRK05644.1"/>
    <property type="match status" value="1"/>
</dbReference>
<dbReference type="InterPro" id="IPR000565">
    <property type="entry name" value="Topo_IIA_B"/>
</dbReference>
<feature type="site" description="Interaction with DNA" evidence="10">
    <location>
        <position position="459"/>
    </location>
</feature>
<dbReference type="InterPro" id="IPR020568">
    <property type="entry name" value="Ribosomal_Su5_D2-typ_SF"/>
</dbReference>
<keyword evidence="6 10" id="KW-0460">Magnesium</keyword>
<evidence type="ECO:0000259" key="11">
    <source>
        <dbReference type="PROSITE" id="PS50880"/>
    </source>
</evidence>
<dbReference type="RefSeq" id="WP_344924286.1">
    <property type="nucleotide sequence ID" value="NZ_BAABCW010000001.1"/>
</dbReference>
<dbReference type="Proteomes" id="UP001500459">
    <property type="component" value="Unassembled WGS sequence"/>
</dbReference>
<dbReference type="PROSITE" id="PS50880">
    <property type="entry name" value="TOPRIM"/>
    <property type="match status" value="1"/>
</dbReference>
<evidence type="ECO:0000256" key="3">
    <source>
        <dbReference type="ARBA" id="ARBA00022723"/>
    </source>
</evidence>
<dbReference type="InterPro" id="IPR013760">
    <property type="entry name" value="Topo_IIA-like_dom_sf"/>
</dbReference>
<dbReference type="InterPro" id="IPR034160">
    <property type="entry name" value="TOPRIM_GyrB"/>
</dbReference>
<dbReference type="Pfam" id="PF02518">
    <property type="entry name" value="HATPase_c"/>
    <property type="match status" value="1"/>
</dbReference>
<evidence type="ECO:0000256" key="4">
    <source>
        <dbReference type="ARBA" id="ARBA00022741"/>
    </source>
</evidence>
<comment type="similarity">
    <text evidence="2 10">Belongs to the type II topoisomerase GyrB family.</text>
</comment>
<dbReference type="SUPFAM" id="SSF55874">
    <property type="entry name" value="ATPase domain of HSP90 chaperone/DNA topoisomerase II/histidine kinase"/>
    <property type="match status" value="1"/>
</dbReference>
<dbReference type="NCBIfam" id="NF011501">
    <property type="entry name" value="PRK14939.1"/>
    <property type="match status" value="1"/>
</dbReference>
<evidence type="ECO:0000256" key="6">
    <source>
        <dbReference type="ARBA" id="ARBA00022842"/>
    </source>
</evidence>
<dbReference type="CDD" id="cd00822">
    <property type="entry name" value="TopoII_Trans_DNA_gyrase"/>
    <property type="match status" value="1"/>
</dbReference>
<dbReference type="CDD" id="cd03366">
    <property type="entry name" value="TOPRIM_TopoIIA_GyrB"/>
    <property type="match status" value="1"/>
</dbReference>
<dbReference type="PANTHER" id="PTHR45866:SF1">
    <property type="entry name" value="DNA GYRASE SUBUNIT B, MITOCHONDRIAL"/>
    <property type="match status" value="1"/>
</dbReference>
<dbReference type="InterPro" id="IPR006171">
    <property type="entry name" value="TOPRIM_dom"/>
</dbReference>
<feature type="binding site" evidence="10">
    <location>
        <position position="512"/>
    </location>
    <ligand>
        <name>Mg(2+)</name>
        <dbReference type="ChEBI" id="CHEBI:18420"/>
        <label>2</label>
    </ligand>
</feature>
<evidence type="ECO:0000256" key="8">
    <source>
        <dbReference type="ARBA" id="ARBA00023125"/>
    </source>
</evidence>
<evidence type="ECO:0000313" key="13">
    <source>
        <dbReference type="Proteomes" id="UP001500459"/>
    </source>
</evidence>
<sequence length="646" mass="72056">MSEEANKKDYSADSIQALEGMEHVRMRPSMYIGDVGSRGLHHLIYEVVDNSIDEAMGGYCDAIQVTINEDNSITTKDNGRGIPVGIHKKEGVSALEVVMTKIGAGGKFDKDSYKVSGGLHGVGVSCVNALSDHLHAVVHKDGKVWEQEYEKGKPLYPVKSTGDTDFNGTIVTFRPDPTIFQQTLEYNYDTVASRMRELAYLNKGITITLTDKRHQDEEGNDVTETFHSKEGLKEFVRFLDTSRSAIIAEVISMEGEKNNIPVEVAMIYNDSYAENLHSYVNNINTHEGGTHLSGFRRGLTSTLKKYADASGLLDKLKFEIAGDDFREGLTAIVSVKVQEPQFEGQTKTKLGNREVTSAVSQAVSEMLENYLEENPNDAKTIVQKVILAAQARHAAKKAREMVQRKSVMSIGGLPGKLSDCSEQDPALCEVFLVEGDSAGGTAKQGRDRMFQAILPLRGKILNVEKAMNHKVFENEEIKNIFTALGVTIGTEEDSKALNLSKLRYHKVVIMCDADVDGSHISTLILTFFFRYMKELIEAGHIYIAAPPLYLVKKGAKKQYAWNDDQRDRIIQEFGESSKIQRYKGLGEMNAEQLWDTTMNPEFRTMRLVTIDNLTEADRVFSMLMGDEVPPRREFIEKNAVYANIDA</sequence>
<evidence type="ECO:0000256" key="5">
    <source>
        <dbReference type="ARBA" id="ARBA00022840"/>
    </source>
</evidence>
<feature type="site" description="Interaction with DNA" evidence="10">
    <location>
        <position position="462"/>
    </location>
</feature>
<keyword evidence="5 10" id="KW-0067">ATP-binding</keyword>
<dbReference type="InterPro" id="IPR003594">
    <property type="entry name" value="HATPase_dom"/>
</dbReference>
<comment type="subcellular location">
    <subcellularLocation>
        <location evidence="10">Cytoplasm</location>
    </subcellularLocation>
</comment>
<feature type="domain" description="Toprim" evidence="11">
    <location>
        <begin position="428"/>
        <end position="547"/>
    </location>
</feature>
<comment type="miscellaneous">
    <text evidence="10">Few gyrases are as efficient as E.coli at forming negative supercoils. Not all organisms have 2 type II topoisomerases; in organisms with a single type II topoisomerase this enzyme also has to decatenate newly replicated chromosomes.</text>
</comment>
<feature type="binding site" evidence="10">
    <location>
        <position position="512"/>
    </location>
    <ligand>
        <name>Mg(2+)</name>
        <dbReference type="ChEBI" id="CHEBI:18420"/>
        <label>1</label>
        <note>catalytic</note>
    </ligand>
</feature>
<dbReference type="SMART" id="SM00433">
    <property type="entry name" value="TOP2c"/>
    <property type="match status" value="1"/>
</dbReference>
<comment type="function">
    <text evidence="10">A type II topoisomerase that negatively supercoils closed circular double-stranded (ds) DNA in an ATP-dependent manner to modulate DNA topology and maintain chromosomes in an underwound state. Negative supercoiling favors strand separation, and DNA replication, transcription, recombination and repair, all of which involve strand separation. Also able to catalyze the interconversion of other topological isomers of dsDNA rings, including catenanes and knotted rings. Type II topoisomerases break and join 2 DNA strands simultaneously in an ATP-dependent manner.</text>
</comment>
<dbReference type="PRINTS" id="PR00418">
    <property type="entry name" value="TPI2FAMILY"/>
</dbReference>
<keyword evidence="7 10" id="KW-0799">Topoisomerase</keyword>
<comment type="subunit">
    <text evidence="10">Heterotetramer, composed of two GyrA and two GyrB chains. In the heterotetramer, GyrA contains the active site tyrosine that forms a transient covalent intermediate with DNA, while GyrB binds cofactors and catalyzes ATP hydrolysis.</text>
</comment>
<dbReference type="HAMAP" id="MF_01898">
    <property type="entry name" value="GyrB"/>
    <property type="match status" value="1"/>
</dbReference>
<dbReference type="InterPro" id="IPR018522">
    <property type="entry name" value="TopoIIA_CS"/>
</dbReference>
<keyword evidence="8" id="KW-0238">DNA-binding</keyword>
<reference evidence="13" key="1">
    <citation type="journal article" date="2019" name="Int. J. Syst. Evol. Microbiol.">
        <title>The Global Catalogue of Microorganisms (GCM) 10K type strain sequencing project: providing services to taxonomists for standard genome sequencing and annotation.</title>
        <authorList>
            <consortium name="The Broad Institute Genomics Platform"/>
            <consortium name="The Broad Institute Genome Sequencing Center for Infectious Disease"/>
            <person name="Wu L."/>
            <person name="Ma J."/>
        </authorList>
    </citation>
    <scope>NUCLEOTIDE SEQUENCE [LARGE SCALE GENOMIC DNA]</scope>
    <source>
        <strain evidence="13">JCM 17106</strain>
    </source>
</reference>
<dbReference type="SUPFAM" id="SSF54211">
    <property type="entry name" value="Ribosomal protein S5 domain 2-like"/>
    <property type="match status" value="1"/>
</dbReference>
<dbReference type="Gene3D" id="3.30.230.10">
    <property type="match status" value="1"/>
</dbReference>
<dbReference type="InterPro" id="IPR001241">
    <property type="entry name" value="Topo_IIA"/>
</dbReference>
<dbReference type="InterPro" id="IPR014721">
    <property type="entry name" value="Ribsml_uS5_D2-typ_fold_subgr"/>
</dbReference>
<dbReference type="PANTHER" id="PTHR45866">
    <property type="entry name" value="DNA GYRASE/TOPOISOMERASE SUBUNIT B"/>
    <property type="match status" value="1"/>
</dbReference>
<dbReference type="CDD" id="cd16928">
    <property type="entry name" value="HATPase_GyrB-like"/>
    <property type="match status" value="1"/>
</dbReference>
<name>A0ABP7XA38_9FLAO</name>
<dbReference type="SMART" id="SM00387">
    <property type="entry name" value="HATPase_c"/>
    <property type="match status" value="1"/>
</dbReference>
<comment type="caution">
    <text evidence="12">The sequence shown here is derived from an EMBL/GenBank/DDBJ whole genome shotgun (WGS) entry which is preliminary data.</text>
</comment>
<feature type="binding site" evidence="10">
    <location>
        <position position="434"/>
    </location>
    <ligand>
        <name>Mg(2+)</name>
        <dbReference type="ChEBI" id="CHEBI:18420"/>
        <label>1</label>
        <note>catalytic</note>
    </ligand>
</feature>
<dbReference type="InterPro" id="IPR013759">
    <property type="entry name" value="Topo_IIA_B_C"/>
</dbReference>
<keyword evidence="4 10" id="KW-0547">Nucleotide-binding</keyword>
<dbReference type="InterPro" id="IPR036890">
    <property type="entry name" value="HATPase_C_sf"/>
</dbReference>
<keyword evidence="13" id="KW-1185">Reference proteome</keyword>
<accession>A0ABP7XA38</accession>
<dbReference type="InterPro" id="IPR011557">
    <property type="entry name" value="GyrB"/>
</dbReference>
<proteinExistence type="inferred from homology"/>
<dbReference type="NCBIfam" id="TIGR01059">
    <property type="entry name" value="gyrB"/>
    <property type="match status" value="1"/>
</dbReference>
<evidence type="ECO:0000256" key="9">
    <source>
        <dbReference type="ARBA" id="ARBA00023235"/>
    </source>
</evidence>
<feature type="binding site" evidence="10">
    <location>
        <position position="514"/>
    </location>
    <ligand>
        <name>Mg(2+)</name>
        <dbReference type="ChEBI" id="CHEBI:18420"/>
        <label>2</label>
    </ligand>
</feature>
<dbReference type="PROSITE" id="PS00177">
    <property type="entry name" value="TOPOISOMERASE_II"/>
    <property type="match status" value="1"/>
</dbReference>
<comment type="cofactor">
    <cofactor evidence="10">
        <name>Mg(2+)</name>
        <dbReference type="ChEBI" id="CHEBI:18420"/>
    </cofactor>
    <cofactor evidence="10">
        <name>Mn(2+)</name>
        <dbReference type="ChEBI" id="CHEBI:29035"/>
    </cofactor>
    <cofactor evidence="10">
        <name>Ca(2+)</name>
        <dbReference type="ChEBI" id="CHEBI:29108"/>
    </cofactor>
    <text evidence="10">Binds two Mg(2+) per subunit. The magnesium ions form salt bridges with both the protein and the DNA. Can also accept other divalent metal cations, such as Mn(2+) or Ca(2+).</text>
</comment>
<organism evidence="12 13">
    <name type="scientific">Aquimarina addita</name>
    <dbReference type="NCBI Taxonomy" id="870485"/>
    <lineage>
        <taxon>Bacteria</taxon>
        <taxon>Pseudomonadati</taxon>
        <taxon>Bacteroidota</taxon>
        <taxon>Flavobacteriia</taxon>
        <taxon>Flavobacteriales</taxon>
        <taxon>Flavobacteriaceae</taxon>
        <taxon>Aquimarina</taxon>
    </lineage>
</organism>